<dbReference type="Pfam" id="PF00664">
    <property type="entry name" value="ABC_membrane"/>
    <property type="match status" value="1"/>
</dbReference>
<dbReference type="GO" id="GO:0016887">
    <property type="term" value="F:ATP hydrolysis activity"/>
    <property type="evidence" value="ECO:0007669"/>
    <property type="project" value="InterPro"/>
</dbReference>
<evidence type="ECO:0000256" key="4">
    <source>
        <dbReference type="ARBA" id="ARBA00022692"/>
    </source>
</evidence>
<keyword evidence="6 12" id="KW-0067">ATP-binding</keyword>
<evidence type="ECO:0000256" key="7">
    <source>
        <dbReference type="ARBA" id="ARBA00022989"/>
    </source>
</evidence>
<dbReference type="RefSeq" id="WP_134168839.1">
    <property type="nucleotide sequence ID" value="NZ_SODD01000010.1"/>
</dbReference>
<evidence type="ECO:0000256" key="1">
    <source>
        <dbReference type="ARBA" id="ARBA00004651"/>
    </source>
</evidence>
<dbReference type="AlphaFoldDB" id="A0A4R7ZYI3"/>
<protein>
    <submittedName>
        <fullName evidence="12">ATP-binding cassette subfamily B protein</fullName>
    </submittedName>
</protein>
<dbReference type="PANTHER" id="PTHR43394">
    <property type="entry name" value="ATP-DEPENDENT PERMEASE MDL1, MITOCHONDRIAL"/>
    <property type="match status" value="1"/>
</dbReference>
<dbReference type="InterPro" id="IPR003593">
    <property type="entry name" value="AAA+_ATPase"/>
</dbReference>
<dbReference type="Gene3D" id="3.40.50.300">
    <property type="entry name" value="P-loop containing nucleotide triphosphate hydrolases"/>
    <property type="match status" value="1"/>
</dbReference>
<gene>
    <name evidence="12" type="ORF">EDD63_11010</name>
</gene>
<dbReference type="GO" id="GO:0005886">
    <property type="term" value="C:plasma membrane"/>
    <property type="evidence" value="ECO:0007669"/>
    <property type="project" value="UniProtKB-SubCell"/>
</dbReference>
<proteinExistence type="predicted"/>
<dbReference type="SMART" id="SM00382">
    <property type="entry name" value="AAA"/>
    <property type="match status" value="1"/>
</dbReference>
<dbReference type="Gene3D" id="1.20.1560.10">
    <property type="entry name" value="ABC transporter type 1, transmembrane domain"/>
    <property type="match status" value="1"/>
</dbReference>
<dbReference type="PROSITE" id="PS00211">
    <property type="entry name" value="ABC_TRANSPORTER_1"/>
    <property type="match status" value="1"/>
</dbReference>
<feature type="domain" description="ABC transmembrane type-1" evidence="11">
    <location>
        <begin position="19"/>
        <end position="303"/>
    </location>
</feature>
<keyword evidence="5" id="KW-0547">Nucleotide-binding</keyword>
<evidence type="ECO:0000256" key="2">
    <source>
        <dbReference type="ARBA" id="ARBA00022448"/>
    </source>
</evidence>
<evidence type="ECO:0000256" key="9">
    <source>
        <dbReference type="SAM" id="Phobius"/>
    </source>
</evidence>
<dbReference type="SUPFAM" id="SSF90123">
    <property type="entry name" value="ABC transporter transmembrane region"/>
    <property type="match status" value="1"/>
</dbReference>
<keyword evidence="3" id="KW-1003">Cell membrane</keyword>
<evidence type="ECO:0000256" key="3">
    <source>
        <dbReference type="ARBA" id="ARBA00022475"/>
    </source>
</evidence>
<evidence type="ECO:0000259" key="11">
    <source>
        <dbReference type="PROSITE" id="PS50929"/>
    </source>
</evidence>
<feature type="transmembrane region" description="Helical" evidence="9">
    <location>
        <begin position="55"/>
        <end position="77"/>
    </location>
</feature>
<dbReference type="Proteomes" id="UP000294743">
    <property type="component" value="Unassembled WGS sequence"/>
</dbReference>
<dbReference type="InterPro" id="IPR039421">
    <property type="entry name" value="Type_1_exporter"/>
</dbReference>
<keyword evidence="7 9" id="KW-1133">Transmembrane helix</keyword>
<comment type="caution">
    <text evidence="12">The sequence shown here is derived from an EMBL/GenBank/DDBJ whole genome shotgun (WGS) entry which is preliminary data.</text>
</comment>
<organism evidence="12 13">
    <name type="scientific">Breznakia blatticola</name>
    <dbReference type="NCBI Taxonomy" id="1754012"/>
    <lineage>
        <taxon>Bacteria</taxon>
        <taxon>Bacillati</taxon>
        <taxon>Bacillota</taxon>
        <taxon>Erysipelotrichia</taxon>
        <taxon>Erysipelotrichales</taxon>
        <taxon>Erysipelotrichaceae</taxon>
        <taxon>Breznakia</taxon>
    </lineage>
</organism>
<feature type="domain" description="ABC transporter" evidence="10">
    <location>
        <begin position="338"/>
        <end position="571"/>
    </location>
</feature>
<dbReference type="FunFam" id="3.40.50.300:FF:000221">
    <property type="entry name" value="Multidrug ABC transporter ATP-binding protein"/>
    <property type="match status" value="1"/>
</dbReference>
<dbReference type="PROSITE" id="PS50893">
    <property type="entry name" value="ABC_TRANSPORTER_2"/>
    <property type="match status" value="1"/>
</dbReference>
<keyword evidence="13" id="KW-1185">Reference proteome</keyword>
<dbReference type="InterPro" id="IPR036640">
    <property type="entry name" value="ABC1_TM_sf"/>
</dbReference>
<evidence type="ECO:0000259" key="10">
    <source>
        <dbReference type="PROSITE" id="PS50893"/>
    </source>
</evidence>
<evidence type="ECO:0000256" key="5">
    <source>
        <dbReference type="ARBA" id="ARBA00022741"/>
    </source>
</evidence>
<feature type="transmembrane region" description="Helical" evidence="9">
    <location>
        <begin position="20"/>
        <end position="43"/>
    </location>
</feature>
<dbReference type="OrthoDB" id="9762778at2"/>
<dbReference type="GO" id="GO:0015421">
    <property type="term" value="F:ABC-type oligopeptide transporter activity"/>
    <property type="evidence" value="ECO:0007669"/>
    <property type="project" value="TreeGrafter"/>
</dbReference>
<reference evidence="12 13" key="1">
    <citation type="submission" date="2019-03" db="EMBL/GenBank/DDBJ databases">
        <title>Genomic Encyclopedia of Type Strains, Phase IV (KMG-IV): sequencing the most valuable type-strain genomes for metagenomic binning, comparative biology and taxonomic classification.</title>
        <authorList>
            <person name="Goeker M."/>
        </authorList>
    </citation>
    <scope>NUCLEOTIDE SEQUENCE [LARGE SCALE GENOMIC DNA]</scope>
    <source>
        <strain evidence="12 13">DSM 28867</strain>
    </source>
</reference>
<keyword evidence="4 9" id="KW-0812">Transmembrane</keyword>
<dbReference type="GO" id="GO:0005524">
    <property type="term" value="F:ATP binding"/>
    <property type="evidence" value="ECO:0007669"/>
    <property type="project" value="UniProtKB-KW"/>
</dbReference>
<dbReference type="CDD" id="cd18541">
    <property type="entry name" value="ABC_6TM_TmrB_like"/>
    <property type="match status" value="1"/>
</dbReference>
<dbReference type="InterPro" id="IPR011527">
    <property type="entry name" value="ABC1_TM_dom"/>
</dbReference>
<keyword evidence="2" id="KW-0813">Transport</keyword>
<feature type="transmembrane region" description="Helical" evidence="9">
    <location>
        <begin position="130"/>
        <end position="154"/>
    </location>
</feature>
<evidence type="ECO:0000256" key="6">
    <source>
        <dbReference type="ARBA" id="ARBA00022840"/>
    </source>
</evidence>
<accession>A0A4R7ZYI3</accession>
<comment type="subcellular location">
    <subcellularLocation>
        <location evidence="1">Cell membrane</location>
        <topology evidence="1">Multi-pass membrane protein</topology>
    </subcellularLocation>
</comment>
<dbReference type="InterPro" id="IPR017871">
    <property type="entry name" value="ABC_transporter-like_CS"/>
</dbReference>
<dbReference type="InterPro" id="IPR027417">
    <property type="entry name" value="P-loop_NTPase"/>
</dbReference>
<dbReference type="FunFam" id="1.20.1560.10:FF:000011">
    <property type="entry name" value="Multidrug ABC transporter ATP-binding protein"/>
    <property type="match status" value="1"/>
</dbReference>
<dbReference type="PANTHER" id="PTHR43394:SF1">
    <property type="entry name" value="ATP-BINDING CASSETTE SUB-FAMILY B MEMBER 10, MITOCHONDRIAL"/>
    <property type="match status" value="1"/>
</dbReference>
<dbReference type="Pfam" id="PF00005">
    <property type="entry name" value="ABC_tran"/>
    <property type="match status" value="1"/>
</dbReference>
<dbReference type="SUPFAM" id="SSF52540">
    <property type="entry name" value="P-loop containing nucleoside triphosphate hydrolases"/>
    <property type="match status" value="1"/>
</dbReference>
<feature type="transmembrane region" description="Helical" evidence="9">
    <location>
        <begin position="247"/>
        <end position="267"/>
    </location>
</feature>
<evidence type="ECO:0000313" key="13">
    <source>
        <dbReference type="Proteomes" id="UP000294743"/>
    </source>
</evidence>
<evidence type="ECO:0000256" key="8">
    <source>
        <dbReference type="ARBA" id="ARBA00023136"/>
    </source>
</evidence>
<feature type="transmembrane region" description="Helical" evidence="9">
    <location>
        <begin position="279"/>
        <end position="298"/>
    </location>
</feature>
<dbReference type="EMBL" id="SODD01000010">
    <property type="protein sequence ID" value="TDW20790.1"/>
    <property type="molecule type" value="Genomic_DNA"/>
</dbReference>
<dbReference type="InterPro" id="IPR003439">
    <property type="entry name" value="ABC_transporter-like_ATP-bd"/>
</dbReference>
<name>A0A4R7ZYI3_9FIRM</name>
<dbReference type="PROSITE" id="PS50929">
    <property type="entry name" value="ABC_TM1F"/>
    <property type="match status" value="1"/>
</dbReference>
<sequence length="583" mass="65447">MKIFIKLSWFMKQEKASYIWGILSLAVIAVLNLIPPMITATIIDEMTNGTLTVQTLLLLVVGLFINAAIIFAMRYVWRICIFGASFRLERLLRLRLFEHFAKMSPSFFKENRVGDLMAHATNDLKSVQRVAGIGVLQGADALISGLSTLVAMIFFVDLKLTLITLIPMPFMIIGAQMLSKKLHTTFHKAQDAFSNLNNRTLESINGIKVTKTFGQEKEEVASFKEETQDVYKKNMAYVPWDAGFDPLIEIIVVICYILLFITGATMIENHQVSVGQLTAMVSYMNLLIWPMLALGFLYNNVERGNVSYDRIQKLFDVTPEVRNVKNAIQQVPTGDITFDVQDFRYEDSTSPVIDHVQFSVKPKETLGIVGKTGAGKTTLIKLLLRESDSFKGSIYFGDYETYRYDLGMYHQAFGYVPQDQFLFSMSIADNIRFGKSDATMEEVKQAAKLASVHEDIEGFAEGYETMVGERGVSLSGGQKQRIAIARALLLDPEVLILDDSLSAVDAKTEERILASLKEVRNNKTTIIVAHRFSAIKHANQIIVMDQGKITERGIHDQLAAGNGWYAEIYKLQETYQGGTSYES</sequence>
<feature type="transmembrane region" description="Helical" evidence="9">
    <location>
        <begin position="160"/>
        <end position="178"/>
    </location>
</feature>
<keyword evidence="8 9" id="KW-0472">Membrane</keyword>
<evidence type="ECO:0000313" key="12">
    <source>
        <dbReference type="EMBL" id="TDW20790.1"/>
    </source>
</evidence>